<name>A0A7D3VV74_ACTVE</name>
<keyword evidence="2" id="KW-1185">Reference proteome</keyword>
<organism evidence="1 2">
    <name type="scientific">Actinomadura verrucosospora</name>
    <dbReference type="NCBI Taxonomy" id="46165"/>
    <lineage>
        <taxon>Bacteria</taxon>
        <taxon>Bacillati</taxon>
        <taxon>Actinomycetota</taxon>
        <taxon>Actinomycetes</taxon>
        <taxon>Streptosporangiales</taxon>
        <taxon>Thermomonosporaceae</taxon>
        <taxon>Actinomadura</taxon>
    </lineage>
</organism>
<dbReference type="AlphaFoldDB" id="A0A7D3VV74"/>
<accession>A0A7D3VV74</accession>
<evidence type="ECO:0000313" key="1">
    <source>
        <dbReference type="EMBL" id="QKG23880.1"/>
    </source>
</evidence>
<dbReference type="EMBL" id="CP053892">
    <property type="protein sequence ID" value="QKG23880.1"/>
    <property type="molecule type" value="Genomic_DNA"/>
</dbReference>
<dbReference type="Proteomes" id="UP000501240">
    <property type="component" value="Chromosome"/>
</dbReference>
<reference evidence="1 2" key="1">
    <citation type="submission" date="2020-05" db="EMBL/GenBank/DDBJ databases">
        <title>Actinomadura verrucosospora NRRL-B18236 (PFL_A860) Genome sequencing and assembly.</title>
        <authorList>
            <person name="Samborskyy M."/>
        </authorList>
    </citation>
    <scope>NUCLEOTIDE SEQUENCE [LARGE SCALE GENOMIC DNA]</scope>
    <source>
        <strain evidence="1 2">NRRL:B18236</strain>
    </source>
</reference>
<evidence type="ECO:0000313" key="2">
    <source>
        <dbReference type="Proteomes" id="UP000501240"/>
    </source>
</evidence>
<gene>
    <name evidence="1" type="ORF">ACTIVE_5523</name>
</gene>
<protein>
    <submittedName>
        <fullName evidence="1">Uncharacterized protein</fullName>
    </submittedName>
</protein>
<proteinExistence type="predicted"/>
<sequence>MSDHQQERELGVFEYMDPAVDEQAIGEADDLIPFLGYDIVLDRAIAARAFFV</sequence>